<gene>
    <name evidence="1" type="ORF">BDEG_23869</name>
</gene>
<dbReference type="PANTHER" id="PTHR31854:SF2">
    <property type="entry name" value="TUBULIN POLYGLUTAMYLASE COMPLEX SUBUNIT 2"/>
    <property type="match status" value="1"/>
</dbReference>
<dbReference type="AlphaFoldDB" id="A0A177WK93"/>
<dbReference type="PANTHER" id="PTHR31854">
    <property type="entry name" value="TUBULIN POLYGLUTAMYLASE COMPLEX SUBUNIT 2"/>
    <property type="match status" value="1"/>
</dbReference>
<reference evidence="1 2" key="2">
    <citation type="submission" date="2016-05" db="EMBL/GenBank/DDBJ databases">
        <title>Lineage-specific infection strategies underlie the spectrum of fungal disease in amphibians.</title>
        <authorList>
            <person name="Cuomo C.A."/>
            <person name="Farrer R.A."/>
            <person name="James T."/>
            <person name="Longcore J."/>
            <person name="Birren B."/>
        </authorList>
    </citation>
    <scope>NUCLEOTIDE SEQUENCE [LARGE SCALE GENOMIC DNA]</scope>
    <source>
        <strain evidence="1 2">JEL423</strain>
    </source>
</reference>
<protein>
    <submittedName>
        <fullName evidence="1">Uncharacterized protein</fullName>
    </submittedName>
</protein>
<accession>A0A177WK93</accession>
<dbReference type="EMBL" id="DS022304">
    <property type="protein sequence ID" value="OAJ40094.1"/>
    <property type="molecule type" value="Genomic_DNA"/>
</dbReference>
<organism evidence="1 2">
    <name type="scientific">Batrachochytrium dendrobatidis (strain JEL423)</name>
    <dbReference type="NCBI Taxonomy" id="403673"/>
    <lineage>
        <taxon>Eukaryota</taxon>
        <taxon>Fungi</taxon>
        <taxon>Fungi incertae sedis</taxon>
        <taxon>Chytridiomycota</taxon>
        <taxon>Chytridiomycota incertae sedis</taxon>
        <taxon>Chytridiomycetes</taxon>
        <taxon>Rhizophydiales</taxon>
        <taxon>Rhizophydiales incertae sedis</taxon>
        <taxon>Batrachochytrium</taxon>
    </lineage>
</organism>
<name>A0A177WK93_BATDL</name>
<reference evidence="1 2" key="1">
    <citation type="submission" date="2006-10" db="EMBL/GenBank/DDBJ databases">
        <title>The Genome Sequence of Batrachochytrium dendrobatidis JEL423.</title>
        <authorList>
            <consortium name="The Broad Institute Genome Sequencing Platform"/>
            <person name="Birren B."/>
            <person name="Lander E."/>
            <person name="Galagan J."/>
            <person name="Cuomo C."/>
            <person name="Devon K."/>
            <person name="Jaffe D."/>
            <person name="Butler J."/>
            <person name="Alvarez P."/>
            <person name="Gnerre S."/>
            <person name="Grabherr M."/>
            <person name="Kleber M."/>
            <person name="Mauceli E."/>
            <person name="Brockman W."/>
            <person name="Young S."/>
            <person name="LaButti K."/>
            <person name="Sykes S."/>
            <person name="DeCaprio D."/>
            <person name="Crawford M."/>
            <person name="Koehrsen M."/>
            <person name="Engels R."/>
            <person name="Montgomery P."/>
            <person name="Pearson M."/>
            <person name="Howarth C."/>
            <person name="Larson L."/>
            <person name="White J."/>
            <person name="O'Leary S."/>
            <person name="Kodira C."/>
            <person name="Zeng Q."/>
            <person name="Yandava C."/>
            <person name="Alvarado L."/>
            <person name="Longcore J."/>
            <person name="James T."/>
        </authorList>
    </citation>
    <scope>NUCLEOTIDE SEQUENCE [LARGE SCALE GENOMIC DNA]</scope>
    <source>
        <strain evidence="1 2">JEL423</strain>
    </source>
</reference>
<dbReference type="InterPro" id="IPR039231">
    <property type="entry name" value="TPGS2"/>
</dbReference>
<evidence type="ECO:0000313" key="2">
    <source>
        <dbReference type="Proteomes" id="UP000077115"/>
    </source>
</evidence>
<evidence type="ECO:0000313" key="1">
    <source>
        <dbReference type="EMBL" id="OAJ40094.1"/>
    </source>
</evidence>
<dbReference type="STRING" id="403673.A0A177WK93"/>
<sequence length="133" mass="15012">MSLESMNIQHTSSALHMYQEWMPGVISYLESCPDVTDLKIAAYPPCPHALVSRWTCTHGQTVLTLPPDLVQFLKCSDGLLFTWNYCDHIHATSLHIQHVGVGCINVTIFQELIRTRLKIKYNGKTGPEMLNLS</sequence>
<proteinExistence type="predicted"/>
<dbReference type="VEuPathDB" id="FungiDB:BDEG_23869"/>
<dbReference type="Proteomes" id="UP000077115">
    <property type="component" value="Unassembled WGS sequence"/>
</dbReference>